<evidence type="ECO:0000259" key="1">
    <source>
        <dbReference type="Pfam" id="PF04991"/>
    </source>
</evidence>
<evidence type="ECO:0000313" key="3">
    <source>
        <dbReference type="Proteomes" id="UP000594262"/>
    </source>
</evidence>
<dbReference type="Pfam" id="PF04991">
    <property type="entry name" value="LicD"/>
    <property type="match status" value="1"/>
</dbReference>
<organism evidence="2 3">
    <name type="scientific">Clytia hemisphaerica</name>
    <dbReference type="NCBI Taxonomy" id="252671"/>
    <lineage>
        <taxon>Eukaryota</taxon>
        <taxon>Metazoa</taxon>
        <taxon>Cnidaria</taxon>
        <taxon>Hydrozoa</taxon>
        <taxon>Hydroidolina</taxon>
        <taxon>Leptothecata</taxon>
        <taxon>Obeliida</taxon>
        <taxon>Clytiidae</taxon>
        <taxon>Clytia</taxon>
    </lineage>
</organism>
<dbReference type="RefSeq" id="XP_066926834.1">
    <property type="nucleotide sequence ID" value="XM_067070733.1"/>
</dbReference>
<dbReference type="InterPro" id="IPR052942">
    <property type="entry name" value="LPS_cholinephosphotransferase"/>
</dbReference>
<feature type="domain" description="LicD/FKTN/FKRP nucleotidyltransferase" evidence="1">
    <location>
        <begin position="56"/>
        <end position="154"/>
    </location>
</feature>
<reference evidence="2" key="1">
    <citation type="submission" date="2021-01" db="UniProtKB">
        <authorList>
            <consortium name="EnsemblMetazoa"/>
        </authorList>
    </citation>
    <scope>IDENTIFICATION</scope>
</reference>
<evidence type="ECO:0000313" key="2">
    <source>
        <dbReference type="EnsemblMetazoa" id="CLYHEMP008144.1"/>
    </source>
</evidence>
<dbReference type="PANTHER" id="PTHR43404">
    <property type="entry name" value="LIPOPOLYSACCHARIDE CHOLINEPHOSPHOTRANSFERASE LICD"/>
    <property type="match status" value="1"/>
</dbReference>
<accession>A0A7M5V1N2</accession>
<protein>
    <recommendedName>
        <fullName evidence="1">LicD/FKTN/FKRP nucleotidyltransferase domain-containing protein</fullName>
    </recommendedName>
</protein>
<proteinExistence type="predicted"/>
<dbReference type="Proteomes" id="UP000594262">
    <property type="component" value="Unplaced"/>
</dbReference>
<dbReference type="InterPro" id="IPR007074">
    <property type="entry name" value="LicD/FKTN/FKRP_NTP_transf"/>
</dbReference>
<keyword evidence="3" id="KW-1185">Reference proteome</keyword>
<dbReference type="AlphaFoldDB" id="A0A7M5V1N2"/>
<dbReference type="GeneID" id="136814218"/>
<dbReference type="GO" id="GO:0009100">
    <property type="term" value="P:glycoprotein metabolic process"/>
    <property type="evidence" value="ECO:0007669"/>
    <property type="project" value="UniProtKB-ARBA"/>
</dbReference>
<dbReference type="EnsemblMetazoa" id="CLYHEMT008144.1">
    <property type="protein sequence ID" value="CLYHEMP008144.1"/>
    <property type="gene ID" value="CLYHEMG008144"/>
</dbReference>
<dbReference type="PANTHER" id="PTHR43404:SF2">
    <property type="entry name" value="LIPOPOLYSACCHARIDE CHOLINEPHOSPHOTRANSFERASE LICD"/>
    <property type="match status" value="1"/>
</dbReference>
<sequence length="250" mass="29246">MQSENEDNDPLHSLFDESECKDKITSHLPINKYKPTDELTVGRVYHLGRIISKIFQNYKLPYWVTCGTLLGCVRHKGLIPWDDDLDISVMAKDEERLLSLRNVLLEEGIILKEAFPGYVMYHKTESTPSENNVNNEVNDRRLPFCDVIIMQDSDKADRVEIRNGRARTFWLNEWFKHTEIKSLKPCLFGDFYFMIPCDPMGYLHRSYGEDCLKVARTHDYDHNTRSSMQSEVIPSFELEPAKPFYLDNVK</sequence>
<name>A0A7M5V1N2_9CNID</name>